<dbReference type="InterPro" id="IPR050750">
    <property type="entry name" value="C5-MTase"/>
</dbReference>
<feature type="compositionally biased region" description="Basic and acidic residues" evidence="8">
    <location>
        <begin position="170"/>
        <end position="200"/>
    </location>
</feature>
<feature type="compositionally biased region" description="Basic and acidic residues" evidence="8">
    <location>
        <begin position="222"/>
        <end position="238"/>
    </location>
</feature>
<evidence type="ECO:0000256" key="8">
    <source>
        <dbReference type="SAM" id="MobiDB-lite"/>
    </source>
</evidence>
<dbReference type="GO" id="GO:0008168">
    <property type="term" value="F:methyltransferase activity"/>
    <property type="evidence" value="ECO:0007669"/>
    <property type="project" value="UniProtKB-KW"/>
</dbReference>
<name>A0A386KEF5_9CAUD</name>
<dbReference type="GO" id="GO:0099018">
    <property type="term" value="P:symbiont-mediated evasion of host restriction-modification system"/>
    <property type="evidence" value="ECO:0007669"/>
    <property type="project" value="UniProtKB-KW"/>
</dbReference>
<dbReference type="PANTHER" id="PTHR46098">
    <property type="entry name" value="TRNA (CYTOSINE(38)-C(5))-METHYLTRANSFERASE"/>
    <property type="match status" value="1"/>
</dbReference>
<dbReference type="PROSITE" id="PS51679">
    <property type="entry name" value="SAM_MT_C5"/>
    <property type="match status" value="1"/>
</dbReference>
<protein>
    <submittedName>
        <fullName evidence="9">DNA methylase</fullName>
    </submittedName>
</protein>
<dbReference type="GO" id="GO:0032259">
    <property type="term" value="P:methylation"/>
    <property type="evidence" value="ECO:0007669"/>
    <property type="project" value="UniProtKB-KW"/>
</dbReference>
<keyword evidence="1 7" id="KW-0489">Methyltransferase</keyword>
<dbReference type="RefSeq" id="YP_009814198.1">
    <property type="nucleotide sequence ID" value="NC_048083.1"/>
</dbReference>
<evidence type="ECO:0000256" key="1">
    <source>
        <dbReference type="ARBA" id="ARBA00022603"/>
    </source>
</evidence>
<dbReference type="SUPFAM" id="SSF53335">
    <property type="entry name" value="S-adenosyl-L-methionine-dependent methyltransferases"/>
    <property type="match status" value="1"/>
</dbReference>
<accession>A0A386KEF5</accession>
<keyword evidence="10" id="KW-1185">Reference proteome</keyword>
<evidence type="ECO:0000256" key="2">
    <source>
        <dbReference type="ARBA" id="ARBA00022632"/>
    </source>
</evidence>
<reference evidence="9 10" key="1">
    <citation type="submission" date="2018-08" db="EMBL/GenBank/DDBJ databases">
        <authorList>
            <person name="King R.A."/>
            <person name="Ngong N.B."/>
            <person name="Xu E.M."/>
            <person name="Austin H.D."/>
            <person name="Shervin T.J."/>
            <person name="Anderson J.K."/>
            <person name="Watkins T.N."/>
            <person name="Gaffney B.L."/>
            <person name="Staples A.K."/>
            <person name="Rinehart C.A."/>
            <person name="Rowland N.S."/>
            <person name="Garlena R.A."/>
            <person name="Russell D.A."/>
            <person name="Pope W.H."/>
            <person name="Jacobs-Sera D."/>
            <person name="Hendrix R.W."/>
            <person name="Hatfull G.F."/>
        </authorList>
    </citation>
    <scope>NUCLEOTIDE SEQUENCE [LARGE SCALE GENOMIC DNA]</scope>
</reference>
<dbReference type="GO" id="GO:0052170">
    <property type="term" value="P:symbiont-mediated suppression of host innate immune response"/>
    <property type="evidence" value="ECO:0007669"/>
    <property type="project" value="UniProtKB-KW"/>
</dbReference>
<feature type="active site" evidence="7">
    <location>
        <position position="72"/>
    </location>
</feature>
<dbReference type="EMBL" id="MH779504">
    <property type="protein sequence ID" value="AYD83945.1"/>
    <property type="molecule type" value="Genomic_DNA"/>
</dbReference>
<keyword evidence="6" id="KW-1258">Restriction-modification system evasion by virus</keyword>
<keyword evidence="4 7" id="KW-0949">S-adenosyl-L-methionine</keyword>
<keyword evidence="2" id="KW-0945">Host-virus interaction</keyword>
<proteinExistence type="inferred from homology"/>
<comment type="similarity">
    <text evidence="7">Belongs to the class I-like SAM-binding methyltransferase superfamily. C5-methyltransferase family.</text>
</comment>
<gene>
    <name evidence="9" type="primary">85</name>
    <name evidence="9" type="ORF">SEA_GETALONG_85</name>
</gene>
<dbReference type="PANTHER" id="PTHR46098:SF1">
    <property type="entry name" value="TRNA (CYTOSINE(38)-C(5))-METHYLTRANSFERASE"/>
    <property type="match status" value="1"/>
</dbReference>
<evidence type="ECO:0000313" key="9">
    <source>
        <dbReference type="EMBL" id="AYD83945.1"/>
    </source>
</evidence>
<evidence type="ECO:0000313" key="10">
    <source>
        <dbReference type="Proteomes" id="UP000278586"/>
    </source>
</evidence>
<dbReference type="KEGG" id="vg:55005319"/>
<dbReference type="InterPro" id="IPR029063">
    <property type="entry name" value="SAM-dependent_MTases_sf"/>
</dbReference>
<dbReference type="Gene3D" id="3.40.50.150">
    <property type="entry name" value="Vaccinia Virus protein VP39"/>
    <property type="match status" value="1"/>
</dbReference>
<dbReference type="GeneID" id="55005319"/>
<keyword evidence="3 7" id="KW-0808">Transferase</keyword>
<sequence>MKTGSLFSGYGGLDMAVNAYFGSDTAWFVEYDTAPSKILAHHWPEVPNHGDVTTIDWTQVESVDILTGGFPCQPFSAAGRRAGEGDERHLWPYVLEAIRCLRPKYVVLENVAGLRSIGGYFDEPTLQCVCGWTGRRGGVHYREVDEVQHRDGHQGSDRHGNQGQRGAGADAERVRGDADHADPNKREALPDHHVDSERGGRGGVPEGGGTPSDPEVRTGCGRIEDRGDQDLARAHRDSGSLPSPKASDATGGGQHPDKRKGHTQQLVDAVLGLTGAPTLPLFDVGNE</sequence>
<evidence type="ECO:0000256" key="5">
    <source>
        <dbReference type="ARBA" id="ARBA00023280"/>
    </source>
</evidence>
<dbReference type="Proteomes" id="UP000278586">
    <property type="component" value="Segment"/>
</dbReference>
<keyword evidence="2" id="KW-1090">Inhibition of host innate immune response by virus</keyword>
<dbReference type="PRINTS" id="PR00105">
    <property type="entry name" value="C5METTRFRASE"/>
</dbReference>
<dbReference type="Pfam" id="PF00145">
    <property type="entry name" value="DNA_methylase"/>
    <property type="match status" value="1"/>
</dbReference>
<dbReference type="PROSITE" id="PS00094">
    <property type="entry name" value="C5_MTASE_1"/>
    <property type="match status" value="1"/>
</dbReference>
<feature type="region of interest" description="Disordered" evidence="8">
    <location>
        <begin position="148"/>
        <end position="265"/>
    </location>
</feature>
<evidence type="ECO:0000256" key="6">
    <source>
        <dbReference type="ARBA" id="ARBA00033479"/>
    </source>
</evidence>
<evidence type="ECO:0000256" key="4">
    <source>
        <dbReference type="ARBA" id="ARBA00022691"/>
    </source>
</evidence>
<keyword evidence="5" id="KW-0899">Viral immunoevasion</keyword>
<feature type="compositionally biased region" description="Gly residues" evidence="8">
    <location>
        <begin position="201"/>
        <end position="210"/>
    </location>
</feature>
<dbReference type="InterPro" id="IPR018117">
    <property type="entry name" value="C5_DNA_meth_AS"/>
</dbReference>
<feature type="compositionally biased region" description="Basic and acidic residues" evidence="8">
    <location>
        <begin position="148"/>
        <end position="160"/>
    </location>
</feature>
<evidence type="ECO:0000256" key="3">
    <source>
        <dbReference type="ARBA" id="ARBA00022679"/>
    </source>
</evidence>
<organism evidence="9 10">
    <name type="scientific">Gordonia phage Getalong</name>
    <dbReference type="NCBI Taxonomy" id="2315531"/>
    <lineage>
        <taxon>Viruses</taxon>
        <taxon>Duplodnaviria</taxon>
        <taxon>Heunggongvirae</taxon>
        <taxon>Uroviricota</taxon>
        <taxon>Caudoviricetes</taxon>
        <taxon>Langleyhallvirinae</taxon>
        <taxon>Getalongvirus</taxon>
        <taxon>Getalongvirus getalong</taxon>
    </lineage>
</organism>
<evidence type="ECO:0000256" key="7">
    <source>
        <dbReference type="PROSITE-ProRule" id="PRU01016"/>
    </source>
</evidence>
<dbReference type="InterPro" id="IPR001525">
    <property type="entry name" value="C5_MeTfrase"/>
</dbReference>